<dbReference type="Proteomes" id="UP000233654">
    <property type="component" value="Unassembled WGS sequence"/>
</dbReference>
<proteinExistence type="predicted"/>
<organism evidence="1 2">
    <name type="scientific">Candidatus Anoxymicrobium japonicum</name>
    <dbReference type="NCBI Taxonomy" id="2013648"/>
    <lineage>
        <taxon>Bacteria</taxon>
        <taxon>Bacillati</taxon>
        <taxon>Actinomycetota</taxon>
        <taxon>Candidatus Geothermincolia</taxon>
        <taxon>Candidatus Geothermincolales</taxon>
        <taxon>Candidatus Anoxymicrobiaceae</taxon>
        <taxon>Candidatus Anoxymicrobium</taxon>
    </lineage>
</organism>
<evidence type="ECO:0008006" key="3">
    <source>
        <dbReference type="Google" id="ProtNLM"/>
    </source>
</evidence>
<comment type="caution">
    <text evidence="1">The sequence shown here is derived from an EMBL/GenBank/DDBJ whole genome shotgun (WGS) entry which is preliminary data.</text>
</comment>
<evidence type="ECO:0000313" key="2">
    <source>
        <dbReference type="Proteomes" id="UP000233654"/>
    </source>
</evidence>
<gene>
    <name evidence="1" type="ORF">CVT63_05525</name>
</gene>
<dbReference type="EMBL" id="PHEX01000044">
    <property type="protein sequence ID" value="PKQ27913.1"/>
    <property type="molecule type" value="Genomic_DNA"/>
</dbReference>
<name>A0A2N3G5C9_9ACTN</name>
<evidence type="ECO:0000313" key="1">
    <source>
        <dbReference type="EMBL" id="PKQ27913.1"/>
    </source>
</evidence>
<sequence>MTLVFLSAGCGPPAVGTPSQILKKAIEAQGNLNSVRVDIDSEIELDIPGGARSSLLSYKGFFEKPDRWKLAARSSGEKSDVVIIGQRTWVKLFGSDAWIEKKAATPLICESPDDVIASKYLKSARDARLIDRKGDTYHLKFDLNILTFARAFNLPGVDPALLKGKEVHMEIWVRKDKLYLEKARMEFASHLSAPVNGNLNMTQEIEFSNFNDPVSIEPPT</sequence>
<dbReference type="Gene3D" id="2.50.20.20">
    <property type="match status" value="1"/>
</dbReference>
<dbReference type="AlphaFoldDB" id="A0A2N3G5C9"/>
<reference evidence="1 2" key="1">
    <citation type="journal article" date="2017" name="ISME J.">
        <title>Potential for microbial H2 and metal transformations associated with novel bacteria and archaea in deep terrestrial subsurface sediments.</title>
        <authorList>
            <person name="Hernsdorf A.W."/>
            <person name="Amano Y."/>
            <person name="Miyakawa K."/>
            <person name="Ise K."/>
            <person name="Suzuki Y."/>
            <person name="Anantharaman K."/>
            <person name="Probst A."/>
            <person name="Burstein D."/>
            <person name="Thomas B.C."/>
            <person name="Banfield J.F."/>
        </authorList>
    </citation>
    <scope>NUCLEOTIDE SEQUENCE [LARGE SCALE GENOMIC DNA]</scope>
    <source>
        <strain evidence="1">HGW-Actinobacteria-3</strain>
    </source>
</reference>
<accession>A0A2N3G5C9</accession>
<protein>
    <recommendedName>
        <fullName evidence="3">Lipoprotein</fullName>
    </recommendedName>
</protein>